<evidence type="ECO:0000313" key="4">
    <source>
        <dbReference type="EMBL" id="PMB97038.1"/>
    </source>
</evidence>
<dbReference type="PANTHER" id="PTHR43736">
    <property type="entry name" value="ADP-RIBOSE PYROPHOSPHATASE"/>
    <property type="match status" value="1"/>
</dbReference>
<evidence type="ECO:0000256" key="1">
    <source>
        <dbReference type="ARBA" id="ARBA00005582"/>
    </source>
</evidence>
<dbReference type="GO" id="GO:0016787">
    <property type="term" value="F:hydrolase activity"/>
    <property type="evidence" value="ECO:0007669"/>
    <property type="project" value="UniProtKB-KW"/>
</dbReference>
<gene>
    <name evidence="4" type="ORF">CJ198_13015</name>
</gene>
<keyword evidence="5" id="KW-1185">Reference proteome</keyword>
<dbReference type="InterPro" id="IPR000086">
    <property type="entry name" value="NUDIX_hydrolase_dom"/>
</dbReference>
<evidence type="ECO:0000259" key="3">
    <source>
        <dbReference type="PROSITE" id="PS51462"/>
    </source>
</evidence>
<dbReference type="CDD" id="cd04673">
    <property type="entry name" value="NUDIX_ADPRase"/>
    <property type="match status" value="1"/>
</dbReference>
<feature type="domain" description="Nudix hydrolase" evidence="3">
    <location>
        <begin position="14"/>
        <end position="145"/>
    </location>
</feature>
<dbReference type="Pfam" id="PF00293">
    <property type="entry name" value="NUDIX"/>
    <property type="match status" value="1"/>
</dbReference>
<dbReference type="Proteomes" id="UP000235703">
    <property type="component" value="Unassembled WGS sequence"/>
</dbReference>
<comment type="caution">
    <text evidence="4">The sequence shown here is derived from an EMBL/GenBank/DDBJ whole genome shotgun (WGS) entry which is preliminary data.</text>
</comment>
<reference evidence="4 5" key="1">
    <citation type="submission" date="2017-09" db="EMBL/GenBank/DDBJ databases">
        <title>Bacterial strain isolated from the female urinary microbiota.</title>
        <authorList>
            <person name="Thomas-White K."/>
            <person name="Kumar N."/>
            <person name="Forster S."/>
            <person name="Putonti C."/>
            <person name="Lawley T."/>
            <person name="Wolfe A.J."/>
        </authorList>
    </citation>
    <scope>NUCLEOTIDE SEQUENCE [LARGE SCALE GENOMIC DNA]</scope>
    <source>
        <strain evidence="4 5">UMB0680</strain>
    </source>
</reference>
<evidence type="ECO:0000313" key="5">
    <source>
        <dbReference type="Proteomes" id="UP000235703"/>
    </source>
</evidence>
<dbReference type="PRINTS" id="PR00502">
    <property type="entry name" value="NUDIXFAMILY"/>
</dbReference>
<dbReference type="InterPro" id="IPR020476">
    <property type="entry name" value="Nudix_hydrolase"/>
</dbReference>
<dbReference type="OrthoDB" id="9804442at2"/>
<evidence type="ECO:0000256" key="2">
    <source>
        <dbReference type="ARBA" id="ARBA00022801"/>
    </source>
</evidence>
<dbReference type="GeneID" id="86844163"/>
<dbReference type="InterPro" id="IPR015797">
    <property type="entry name" value="NUDIX_hydrolase-like_dom_sf"/>
</dbReference>
<dbReference type="PROSITE" id="PS51462">
    <property type="entry name" value="NUDIX"/>
    <property type="match status" value="1"/>
</dbReference>
<dbReference type="SUPFAM" id="SSF55811">
    <property type="entry name" value="Nudix"/>
    <property type="match status" value="1"/>
</dbReference>
<dbReference type="RefSeq" id="WP_102163043.1">
    <property type="nucleotide sequence ID" value="NZ_JALXLX010000062.1"/>
</dbReference>
<protein>
    <submittedName>
        <fullName evidence="4">ADP-ribose pyrophosphatase</fullName>
    </submittedName>
</protein>
<dbReference type="PANTHER" id="PTHR43736:SF1">
    <property type="entry name" value="DIHYDRONEOPTERIN TRIPHOSPHATE DIPHOSPHATASE"/>
    <property type="match status" value="1"/>
</dbReference>
<accession>A0A2N6PEE6</accession>
<dbReference type="AlphaFoldDB" id="A0A2N6PEE6"/>
<comment type="similarity">
    <text evidence="1">Belongs to the Nudix hydrolase family.</text>
</comment>
<keyword evidence="2" id="KW-0378">Hydrolase</keyword>
<dbReference type="Gene3D" id="3.90.79.10">
    <property type="entry name" value="Nucleoside Triphosphate Pyrophosphohydrolase"/>
    <property type="match status" value="1"/>
</dbReference>
<sequence>MSIPPADSDVGRARPTVAVLCVVIDDDRVALVRRANPPDAGYWGFPGGKIEFGETITQAAERELAEETSLVGDAIGVLTSIDAFDRGTDGDLVSHFVLIAVACRWRSGSLRAGDDALEAGWFALDEVDDAQLTLSKDVVDVARYAVAVAQNEVRA</sequence>
<name>A0A2N6PEE6_9MICO</name>
<organism evidence="4 5">
    <name type="scientific">Brevibacterium luteolum</name>
    <dbReference type="NCBI Taxonomy" id="199591"/>
    <lineage>
        <taxon>Bacteria</taxon>
        <taxon>Bacillati</taxon>
        <taxon>Actinomycetota</taxon>
        <taxon>Actinomycetes</taxon>
        <taxon>Micrococcales</taxon>
        <taxon>Brevibacteriaceae</taxon>
        <taxon>Brevibacterium</taxon>
    </lineage>
</organism>
<proteinExistence type="inferred from homology"/>
<dbReference type="EMBL" id="PNFZ01000010">
    <property type="protein sequence ID" value="PMB97038.1"/>
    <property type="molecule type" value="Genomic_DNA"/>
</dbReference>